<dbReference type="EMBL" id="UINC01170543">
    <property type="protein sequence ID" value="SVD74637.1"/>
    <property type="molecule type" value="Genomic_DNA"/>
</dbReference>
<accession>A0A382XU25</accession>
<organism evidence="1">
    <name type="scientific">marine metagenome</name>
    <dbReference type="NCBI Taxonomy" id="408172"/>
    <lineage>
        <taxon>unclassified sequences</taxon>
        <taxon>metagenomes</taxon>
        <taxon>ecological metagenomes</taxon>
    </lineage>
</organism>
<gene>
    <name evidence="1" type="ORF">METZ01_LOCUS427491</name>
</gene>
<proteinExistence type="predicted"/>
<evidence type="ECO:0008006" key="2">
    <source>
        <dbReference type="Google" id="ProtNLM"/>
    </source>
</evidence>
<evidence type="ECO:0000313" key="1">
    <source>
        <dbReference type="EMBL" id="SVD74637.1"/>
    </source>
</evidence>
<name>A0A382XU25_9ZZZZ</name>
<dbReference type="AlphaFoldDB" id="A0A382XU25"/>
<sequence length="206" mass="24268">HYVTCKEDIEKLDINFPIVIKKTWGAGAEQINYFETLDSVVDDETTRNWTEESIYPCIVQEYEDVDYDLRITILGDKAFLHKRIHNWKTGNKDNFPYGMPENPREKILKYRWPPYQNPKIKPCDDSEHLSLVDLITKLHTLQETKLNTKHMAWDVVNGKVLEFSYISHMELVGRYYDLDTGEVIKLKNHLNFLKHLGYLLGEYISG</sequence>
<protein>
    <recommendedName>
        <fullName evidence="2">ATP-grasp domain-containing protein</fullName>
    </recommendedName>
</protein>
<dbReference type="SUPFAM" id="SSF56059">
    <property type="entry name" value="Glutathione synthetase ATP-binding domain-like"/>
    <property type="match status" value="1"/>
</dbReference>
<feature type="non-terminal residue" evidence="1">
    <location>
        <position position="1"/>
    </location>
</feature>
<reference evidence="1" key="1">
    <citation type="submission" date="2018-05" db="EMBL/GenBank/DDBJ databases">
        <authorList>
            <person name="Lanie J.A."/>
            <person name="Ng W.-L."/>
            <person name="Kazmierczak K.M."/>
            <person name="Andrzejewski T.M."/>
            <person name="Davidsen T.M."/>
            <person name="Wayne K.J."/>
            <person name="Tettelin H."/>
            <person name="Glass J.I."/>
            <person name="Rusch D."/>
            <person name="Podicherti R."/>
            <person name="Tsui H.-C.T."/>
            <person name="Winkler M.E."/>
        </authorList>
    </citation>
    <scope>NUCLEOTIDE SEQUENCE</scope>
</reference>